<protein>
    <submittedName>
        <fullName evidence="1">Uncharacterized protein</fullName>
    </submittedName>
</protein>
<comment type="caution">
    <text evidence="1">The sequence shown here is derived from an EMBL/GenBank/DDBJ whole genome shotgun (WGS) entry which is preliminary data.</text>
</comment>
<sequence>MLYWVGKKKHDLKDAQCEDSLTSSVFERLSLLSDENLWWVLRNACDKQSLVEKPLPDGACDNQEVEPLSKNIGKLEKVELWPRWKADSQLERNNSYVEPDVFLRFEKLDIIVEAKRQDFTQSQNKAQWENELGAWFQEFKGCRPVLLLAIGGNAIVGSRNDIKLEHLPKFSDFRVEQLHWEMLRDAVFELSNRFSNDTQLIRLCDQLDAVFNFFGVRSLKMRWLCNLRSTSVGNDVITSQLSSALADVRKAYRVLVPFQDMIKNILLY</sequence>
<reference evidence="1" key="2">
    <citation type="submission" date="2021-04" db="EMBL/GenBank/DDBJ databases">
        <authorList>
            <person name="Gilroy R."/>
        </authorList>
    </citation>
    <scope>NUCLEOTIDE SEQUENCE</scope>
    <source>
        <strain evidence="1">USASDec5-558</strain>
    </source>
</reference>
<reference evidence="1" key="1">
    <citation type="journal article" date="2021" name="PeerJ">
        <title>Extensive microbial diversity within the chicken gut microbiome revealed by metagenomics and culture.</title>
        <authorList>
            <person name="Gilroy R."/>
            <person name="Ravi A."/>
            <person name="Getino M."/>
            <person name="Pursley I."/>
            <person name="Horton D.L."/>
            <person name="Alikhan N.F."/>
            <person name="Baker D."/>
            <person name="Gharbi K."/>
            <person name="Hall N."/>
            <person name="Watson M."/>
            <person name="Adriaenssens E.M."/>
            <person name="Foster-Nyarko E."/>
            <person name="Jarju S."/>
            <person name="Secka A."/>
            <person name="Antonio M."/>
            <person name="Oren A."/>
            <person name="Chaudhuri R.R."/>
            <person name="La Ragione R."/>
            <person name="Hildebrand F."/>
            <person name="Pallen M.J."/>
        </authorList>
    </citation>
    <scope>NUCLEOTIDE SEQUENCE</scope>
    <source>
        <strain evidence="1">USASDec5-558</strain>
    </source>
</reference>
<dbReference type="AlphaFoldDB" id="A0A9D1WF54"/>
<name>A0A9D1WF54_9GAMM</name>
<gene>
    <name evidence="1" type="ORF">H9850_10760</name>
</gene>
<evidence type="ECO:0000313" key="1">
    <source>
        <dbReference type="EMBL" id="HIX57933.1"/>
    </source>
</evidence>
<evidence type="ECO:0000313" key="2">
    <source>
        <dbReference type="Proteomes" id="UP000886829"/>
    </source>
</evidence>
<proteinExistence type="predicted"/>
<dbReference type="EMBL" id="DXEV01000215">
    <property type="protein sequence ID" value="HIX57933.1"/>
    <property type="molecule type" value="Genomic_DNA"/>
</dbReference>
<dbReference type="Proteomes" id="UP000886829">
    <property type="component" value="Unassembled WGS sequence"/>
</dbReference>
<feature type="non-terminal residue" evidence="1">
    <location>
        <position position="268"/>
    </location>
</feature>
<accession>A0A9D1WF54</accession>
<organism evidence="1 2">
    <name type="scientific">Candidatus Anaerobiospirillum pullistercoris</name>
    <dbReference type="NCBI Taxonomy" id="2838452"/>
    <lineage>
        <taxon>Bacteria</taxon>
        <taxon>Pseudomonadati</taxon>
        <taxon>Pseudomonadota</taxon>
        <taxon>Gammaproteobacteria</taxon>
        <taxon>Aeromonadales</taxon>
        <taxon>Succinivibrionaceae</taxon>
        <taxon>Anaerobiospirillum</taxon>
    </lineage>
</organism>